<protein>
    <recommendedName>
        <fullName evidence="12">L-threonine dehydratase</fullName>
        <ecNumber evidence="12">4.3.1.19</ecNumber>
    </recommendedName>
    <alternativeName>
        <fullName evidence="12">Threonine deaminase</fullName>
    </alternativeName>
</protein>
<keyword evidence="15" id="KW-1185">Reference proteome</keyword>
<comment type="caution">
    <text evidence="14">The sequence shown here is derived from an EMBL/GenBank/DDBJ whole genome shotgun (WGS) entry which is preliminary data.</text>
</comment>
<evidence type="ECO:0000256" key="1">
    <source>
        <dbReference type="ARBA" id="ARBA00001274"/>
    </source>
</evidence>
<comment type="cofactor">
    <cofactor evidence="2 12">
        <name>pyridoxal 5'-phosphate</name>
        <dbReference type="ChEBI" id="CHEBI:597326"/>
    </cofactor>
</comment>
<dbReference type="Proteomes" id="UP001171751">
    <property type="component" value="Unassembled WGS sequence"/>
</dbReference>
<comment type="subunit">
    <text evidence="5 12">Homotetramer.</text>
</comment>
<dbReference type="GO" id="GO:0030170">
    <property type="term" value="F:pyridoxal phosphate binding"/>
    <property type="evidence" value="ECO:0007669"/>
    <property type="project" value="InterPro"/>
</dbReference>
<dbReference type="AlphaFoldDB" id="A0AA43UC24"/>
<comment type="function">
    <text evidence="11 12">Catalyzes the anaerobic formation of alpha-ketobutyrate and ammonia from threonine in a two-step reaction. The first step involved a dehydration of threonine and a production of enamine intermediates (aminocrotonate), which tautomerizes to its imine form (iminobutyrate). Both intermediates are unstable and short-lived. The second step is the nonenzymatic hydrolysis of the enamine/imine intermediates to form 2-ketobutyrate and free ammonia. In the low water environment of the cell, the second step is accelerated by RidA.</text>
</comment>
<dbReference type="EC" id="4.3.1.19" evidence="12"/>
<dbReference type="GO" id="GO:0009097">
    <property type="term" value="P:isoleucine biosynthetic process"/>
    <property type="evidence" value="ECO:0007669"/>
    <property type="project" value="UniProtKB-UniRule"/>
</dbReference>
<dbReference type="PANTHER" id="PTHR48078">
    <property type="entry name" value="THREONINE DEHYDRATASE, MITOCHONDRIAL-RELATED"/>
    <property type="match status" value="1"/>
</dbReference>
<dbReference type="FunFam" id="3.40.50.1100:FF:000005">
    <property type="entry name" value="Threonine dehydratase catabolic"/>
    <property type="match status" value="1"/>
</dbReference>
<keyword evidence="8 12" id="KW-0663">Pyridoxal phosphate</keyword>
<evidence type="ECO:0000256" key="6">
    <source>
        <dbReference type="ARBA" id="ARBA00022605"/>
    </source>
</evidence>
<dbReference type="InterPro" id="IPR001926">
    <property type="entry name" value="TrpB-like_PALP"/>
</dbReference>
<dbReference type="PROSITE" id="PS00165">
    <property type="entry name" value="DEHYDRATASE_SER_THR"/>
    <property type="match status" value="1"/>
</dbReference>
<evidence type="ECO:0000256" key="3">
    <source>
        <dbReference type="ARBA" id="ARBA00004810"/>
    </source>
</evidence>
<name>A0AA43UC24_9LACT</name>
<dbReference type="InterPro" id="IPR050147">
    <property type="entry name" value="Ser/Thr_Dehydratase"/>
</dbReference>
<keyword evidence="7 12" id="KW-0412">Isoleucine biosynthesis</keyword>
<dbReference type="NCBIfam" id="TIGR02079">
    <property type="entry name" value="THD1"/>
    <property type="match status" value="1"/>
</dbReference>
<gene>
    <name evidence="12 14" type="primary">ilvA</name>
    <name evidence="14" type="ORF">Q4F26_02620</name>
</gene>
<evidence type="ECO:0000259" key="13">
    <source>
        <dbReference type="PROSITE" id="PS51672"/>
    </source>
</evidence>
<comment type="similarity">
    <text evidence="4 12">Belongs to the serine/threonine dehydratase family.</text>
</comment>
<evidence type="ECO:0000256" key="11">
    <source>
        <dbReference type="ARBA" id="ARBA00025527"/>
    </source>
</evidence>
<evidence type="ECO:0000256" key="7">
    <source>
        <dbReference type="ARBA" id="ARBA00022624"/>
    </source>
</evidence>
<dbReference type="PANTHER" id="PTHR48078:SF11">
    <property type="entry name" value="THREONINE DEHYDRATASE, MITOCHONDRIAL"/>
    <property type="match status" value="1"/>
</dbReference>
<dbReference type="InterPro" id="IPR036052">
    <property type="entry name" value="TrpB-like_PALP_sf"/>
</dbReference>
<evidence type="ECO:0000256" key="12">
    <source>
        <dbReference type="RuleBase" id="RU362012"/>
    </source>
</evidence>
<dbReference type="InterPro" id="IPR000634">
    <property type="entry name" value="Ser/Thr_deHydtase_PyrdxlP-BS"/>
</dbReference>
<dbReference type="SUPFAM" id="SSF53686">
    <property type="entry name" value="Tryptophan synthase beta subunit-like PLP-dependent enzymes"/>
    <property type="match status" value="1"/>
</dbReference>
<dbReference type="Pfam" id="PF00585">
    <property type="entry name" value="Thr_dehydrat_C"/>
    <property type="match status" value="1"/>
</dbReference>
<dbReference type="EMBL" id="JAUNQW010000007">
    <property type="protein sequence ID" value="MDO5457212.1"/>
    <property type="molecule type" value="Genomic_DNA"/>
</dbReference>
<evidence type="ECO:0000256" key="9">
    <source>
        <dbReference type="ARBA" id="ARBA00023239"/>
    </source>
</evidence>
<evidence type="ECO:0000256" key="10">
    <source>
        <dbReference type="ARBA" id="ARBA00023304"/>
    </source>
</evidence>
<accession>A0AA43UC24</accession>
<evidence type="ECO:0000256" key="2">
    <source>
        <dbReference type="ARBA" id="ARBA00001933"/>
    </source>
</evidence>
<sequence length="422" mass="46505">MPEYKKHINKEKVLDAYKVLKPIVNKTPLQLDDYLSQKYEANIYLKREDLQKVRSFKLRGAYYAMSQLAQKELDKGVVCASAGNHAQGVAYTAKALDTHADIFMPVTTPNQKIQQVEYFGENNVKIHLIGDTFDECSASAHEFSATEKKYFVEPFNDYNVMAGQGTLAVEAHQDLVAAGESADYFFCPIGGGGLISGVAAYASDAMPEAEVIGVEASGAPSMQSSIRNNEVRALEDIDPFCDGTAVAQVGNLTFEVTKDLIQRIVVVEEGLVCSKILDMYTRQAIISEPSGALTIAALDKMKEEIKGKNVICLVSGGNNDINRLAEIEEKALMYEGRKHYFILHFPQRAGALLEFVSEVLGQGDDITTFQYTKKTNQNDGPLLVGLEIADPDSLPDLLKRIEAFDPKYVSLNDNSTLYDLLV</sequence>
<evidence type="ECO:0000256" key="8">
    <source>
        <dbReference type="ARBA" id="ARBA00022898"/>
    </source>
</evidence>
<dbReference type="NCBIfam" id="NF006390">
    <property type="entry name" value="PRK08639.1"/>
    <property type="match status" value="1"/>
</dbReference>
<evidence type="ECO:0000313" key="14">
    <source>
        <dbReference type="EMBL" id="MDO5457212.1"/>
    </source>
</evidence>
<evidence type="ECO:0000256" key="4">
    <source>
        <dbReference type="ARBA" id="ARBA00010869"/>
    </source>
</evidence>
<proteinExistence type="inferred from homology"/>
<dbReference type="CDD" id="cd01562">
    <property type="entry name" value="Thr-dehyd"/>
    <property type="match status" value="1"/>
</dbReference>
<organism evidence="14 15">
    <name type="scientific">Atopococcus tabaci</name>
    <dbReference type="NCBI Taxonomy" id="269774"/>
    <lineage>
        <taxon>Bacteria</taxon>
        <taxon>Bacillati</taxon>
        <taxon>Bacillota</taxon>
        <taxon>Bacilli</taxon>
        <taxon>Lactobacillales</taxon>
        <taxon>Carnobacteriaceae</taxon>
        <taxon>Atopococcus</taxon>
    </lineage>
</organism>
<dbReference type="InterPro" id="IPR001721">
    <property type="entry name" value="TD_ACT-like"/>
</dbReference>
<dbReference type="GO" id="GO:0003941">
    <property type="term" value="F:L-serine ammonia-lyase activity"/>
    <property type="evidence" value="ECO:0007669"/>
    <property type="project" value="TreeGrafter"/>
</dbReference>
<evidence type="ECO:0000256" key="5">
    <source>
        <dbReference type="ARBA" id="ARBA00011881"/>
    </source>
</evidence>
<comment type="catalytic activity">
    <reaction evidence="1 12">
        <text>L-threonine = 2-oxobutanoate + NH4(+)</text>
        <dbReference type="Rhea" id="RHEA:22108"/>
        <dbReference type="ChEBI" id="CHEBI:16763"/>
        <dbReference type="ChEBI" id="CHEBI:28938"/>
        <dbReference type="ChEBI" id="CHEBI:57926"/>
        <dbReference type="EC" id="4.3.1.19"/>
    </reaction>
</comment>
<keyword evidence="10 12" id="KW-0100">Branched-chain amino acid biosynthesis</keyword>
<evidence type="ECO:0000313" key="15">
    <source>
        <dbReference type="Proteomes" id="UP001171751"/>
    </source>
</evidence>
<dbReference type="GO" id="GO:0006567">
    <property type="term" value="P:L-threonine catabolic process"/>
    <property type="evidence" value="ECO:0007669"/>
    <property type="project" value="TreeGrafter"/>
</dbReference>
<dbReference type="GO" id="GO:0004794">
    <property type="term" value="F:threonine deaminase activity"/>
    <property type="evidence" value="ECO:0007669"/>
    <property type="project" value="UniProtKB-UniRule"/>
</dbReference>
<comment type="pathway">
    <text evidence="3 12">Amino-acid biosynthesis; L-isoleucine biosynthesis; 2-oxobutanoate from L-threonine: step 1/1.</text>
</comment>
<dbReference type="GO" id="GO:0006565">
    <property type="term" value="P:L-serine catabolic process"/>
    <property type="evidence" value="ECO:0007669"/>
    <property type="project" value="TreeGrafter"/>
</dbReference>
<reference evidence="14" key="1">
    <citation type="submission" date="2023-07" db="EMBL/GenBank/DDBJ databases">
        <title>Between Cages and Wild: Unraveling the Impact of Captivity on Animal Microbiomes and Antimicrobial Resistance.</title>
        <authorList>
            <person name="Schmartz G.P."/>
            <person name="Rehner J."/>
            <person name="Schuff M.J."/>
            <person name="Becker S.L."/>
            <person name="Kravczyk M."/>
            <person name="Gurevich A."/>
            <person name="Francke R."/>
            <person name="Mueller R."/>
            <person name="Keller V."/>
            <person name="Keller A."/>
        </authorList>
    </citation>
    <scope>NUCLEOTIDE SEQUENCE</scope>
    <source>
        <strain evidence="14">S39M_St_73</strain>
    </source>
</reference>
<keyword evidence="9 12" id="KW-0456">Lyase</keyword>
<dbReference type="Pfam" id="PF00291">
    <property type="entry name" value="PALP"/>
    <property type="match status" value="1"/>
</dbReference>
<dbReference type="InterPro" id="IPR011820">
    <property type="entry name" value="IlvA"/>
</dbReference>
<feature type="domain" description="ACT-like" evidence="13">
    <location>
        <begin position="339"/>
        <end position="413"/>
    </location>
</feature>
<dbReference type="PROSITE" id="PS51672">
    <property type="entry name" value="ACT_LIKE"/>
    <property type="match status" value="1"/>
</dbReference>
<dbReference type="Gene3D" id="3.40.50.1100">
    <property type="match status" value="2"/>
</dbReference>
<keyword evidence="6 12" id="KW-0028">Amino-acid biosynthesis</keyword>